<organism evidence="3 4">
    <name type="scientific">Thyridium curvatum</name>
    <dbReference type="NCBI Taxonomy" id="1093900"/>
    <lineage>
        <taxon>Eukaryota</taxon>
        <taxon>Fungi</taxon>
        <taxon>Dikarya</taxon>
        <taxon>Ascomycota</taxon>
        <taxon>Pezizomycotina</taxon>
        <taxon>Sordariomycetes</taxon>
        <taxon>Sordariomycetidae</taxon>
        <taxon>Thyridiales</taxon>
        <taxon>Thyridiaceae</taxon>
        <taxon>Thyridium</taxon>
    </lineage>
</organism>
<dbReference type="Proteomes" id="UP000319257">
    <property type="component" value="Unassembled WGS sequence"/>
</dbReference>
<comment type="caution">
    <text evidence="3">The sequence shown here is derived from an EMBL/GenBank/DDBJ whole genome shotgun (WGS) entry which is preliminary data.</text>
</comment>
<protein>
    <recommendedName>
        <fullName evidence="2">Azaphilone pigments biosynthesis cluster protein L N-terminal domain-containing protein</fullName>
    </recommendedName>
</protein>
<feature type="compositionally biased region" description="Polar residues" evidence="1">
    <location>
        <begin position="251"/>
        <end position="269"/>
    </location>
</feature>
<dbReference type="EMBL" id="SKBQ01000002">
    <property type="protein sequence ID" value="TPX14199.1"/>
    <property type="molecule type" value="Genomic_DNA"/>
</dbReference>
<proteinExistence type="predicted"/>
<dbReference type="AlphaFoldDB" id="A0A507B9Y6"/>
<evidence type="ECO:0000313" key="4">
    <source>
        <dbReference type="Proteomes" id="UP000319257"/>
    </source>
</evidence>
<accession>A0A507B9Y6</accession>
<feature type="domain" description="Azaphilone pigments biosynthesis cluster protein L N-terminal" evidence="2">
    <location>
        <begin position="1"/>
        <end position="202"/>
    </location>
</feature>
<dbReference type="RefSeq" id="XP_030995910.1">
    <property type="nucleotide sequence ID" value="XM_031140512.1"/>
</dbReference>
<evidence type="ECO:0000256" key="1">
    <source>
        <dbReference type="SAM" id="MobiDB-lite"/>
    </source>
</evidence>
<evidence type="ECO:0000259" key="2">
    <source>
        <dbReference type="Pfam" id="PF17111"/>
    </source>
</evidence>
<feature type="region of interest" description="Disordered" evidence="1">
    <location>
        <begin position="245"/>
        <end position="269"/>
    </location>
</feature>
<dbReference type="GeneID" id="41968040"/>
<sequence>MESLGAAADVLSIVSPTLRGVQHLRDDIGRIRGAPDAIRSLQDDLTTVTQALESFQALPDPQLQSLGSHVVSQSKFTLELCGQSCKKFRAALGRWTRNSSDGGLSWRDQAVLGLFKQGQMKSMSEQLHNCRSNLITVVTIASLSLQQKDVSSEIIATVSAKENEVTDAIALLERQMTDMNAKLELYAVRRRQHESEADRTEAVEQALLEQRALNGSHELLRYLLSGIQSAASSAQSAQAGAKVRFGDHNRGSQVGVNHGGLNNTFHTRD</sequence>
<gene>
    <name evidence="3" type="ORF">E0L32_000593</name>
</gene>
<dbReference type="InParanoid" id="A0A507B9Y6"/>
<dbReference type="InterPro" id="IPR031348">
    <property type="entry name" value="PigL_N"/>
</dbReference>
<name>A0A507B9Y6_9PEZI</name>
<dbReference type="STRING" id="1093900.A0A507B9Y6"/>
<dbReference type="Pfam" id="PF17111">
    <property type="entry name" value="PigL_N"/>
    <property type="match status" value="1"/>
</dbReference>
<evidence type="ECO:0000313" key="3">
    <source>
        <dbReference type="EMBL" id="TPX14199.1"/>
    </source>
</evidence>
<keyword evidence="4" id="KW-1185">Reference proteome</keyword>
<reference evidence="3 4" key="1">
    <citation type="submission" date="2019-06" db="EMBL/GenBank/DDBJ databases">
        <title>Draft genome sequence of the filamentous fungus Phialemoniopsis curvata isolated from diesel fuel.</title>
        <authorList>
            <person name="Varaljay V.A."/>
            <person name="Lyon W.J."/>
            <person name="Crouch A.L."/>
            <person name="Drake C.E."/>
            <person name="Hollomon J.M."/>
            <person name="Nadeau L.J."/>
            <person name="Nunn H.S."/>
            <person name="Stevenson B.S."/>
            <person name="Bojanowski C.L."/>
            <person name="Crookes-Goodson W.J."/>
        </authorList>
    </citation>
    <scope>NUCLEOTIDE SEQUENCE [LARGE SCALE GENOMIC DNA]</scope>
    <source>
        <strain evidence="3 4">D216</strain>
    </source>
</reference>
<dbReference type="OrthoDB" id="432483at2759"/>